<accession>A0A951U9W1</accession>
<dbReference type="EMBL" id="JAHHIF010000013">
    <property type="protein sequence ID" value="MBW4545217.1"/>
    <property type="molecule type" value="Genomic_DNA"/>
</dbReference>
<dbReference type="Proteomes" id="UP000753908">
    <property type="component" value="Unassembled WGS sequence"/>
</dbReference>
<reference evidence="1" key="2">
    <citation type="journal article" date="2022" name="Microbiol. Resour. Announc.">
        <title>Metagenome Sequencing to Explore Phylogenomics of Terrestrial Cyanobacteria.</title>
        <authorList>
            <person name="Ward R.D."/>
            <person name="Stajich J.E."/>
            <person name="Johansen J.R."/>
            <person name="Huntemann M."/>
            <person name="Clum A."/>
            <person name="Foster B."/>
            <person name="Foster B."/>
            <person name="Roux S."/>
            <person name="Palaniappan K."/>
            <person name="Varghese N."/>
            <person name="Mukherjee S."/>
            <person name="Reddy T.B.K."/>
            <person name="Daum C."/>
            <person name="Copeland A."/>
            <person name="Chen I.A."/>
            <person name="Ivanova N.N."/>
            <person name="Kyrpides N.C."/>
            <person name="Shapiro N."/>
            <person name="Eloe-Fadrosh E.A."/>
            <person name="Pietrasiak N."/>
        </authorList>
    </citation>
    <scope>NUCLEOTIDE SEQUENCE</scope>
    <source>
        <strain evidence="1">CPER-KK1</strain>
    </source>
</reference>
<dbReference type="AlphaFoldDB" id="A0A951U9W1"/>
<gene>
    <name evidence="1" type="ORF">KME25_12330</name>
</gene>
<reference evidence="1" key="1">
    <citation type="submission" date="2021-05" db="EMBL/GenBank/DDBJ databases">
        <authorList>
            <person name="Pietrasiak N."/>
            <person name="Ward R."/>
            <person name="Stajich J.E."/>
            <person name="Kurbessoian T."/>
        </authorList>
    </citation>
    <scope>NUCLEOTIDE SEQUENCE</scope>
    <source>
        <strain evidence="1">CPER-KK1</strain>
    </source>
</reference>
<protein>
    <submittedName>
        <fullName evidence="1">Uncharacterized protein</fullName>
    </submittedName>
</protein>
<sequence length="70" mass="8356">MMIYYKIEPLTQGYRLSIWEPAPRNRNRVEPFYFKLNFTTKTLLEAMKILNLIPGKKIDERRLKAIKPSA</sequence>
<comment type="caution">
    <text evidence="1">The sequence shown here is derived from an EMBL/GenBank/DDBJ whole genome shotgun (WGS) entry which is preliminary data.</text>
</comment>
<evidence type="ECO:0000313" key="2">
    <source>
        <dbReference type="Proteomes" id="UP000753908"/>
    </source>
</evidence>
<name>A0A951U9W1_9CYAN</name>
<proteinExistence type="predicted"/>
<organism evidence="1 2">
    <name type="scientific">Symplocastrum torsivum CPER-KK1</name>
    <dbReference type="NCBI Taxonomy" id="450513"/>
    <lineage>
        <taxon>Bacteria</taxon>
        <taxon>Bacillati</taxon>
        <taxon>Cyanobacteriota</taxon>
        <taxon>Cyanophyceae</taxon>
        <taxon>Oscillatoriophycideae</taxon>
        <taxon>Oscillatoriales</taxon>
        <taxon>Microcoleaceae</taxon>
        <taxon>Symplocastrum</taxon>
    </lineage>
</organism>
<evidence type="ECO:0000313" key="1">
    <source>
        <dbReference type="EMBL" id="MBW4545217.1"/>
    </source>
</evidence>